<dbReference type="RefSeq" id="XP_016495424.1">
    <property type="nucleotide sequence ID" value="XM_016639938.1"/>
</dbReference>
<feature type="domain" description="GAG-pre-integrase" evidence="1">
    <location>
        <begin position="166"/>
        <end position="228"/>
    </location>
</feature>
<dbReference type="InterPro" id="IPR025724">
    <property type="entry name" value="GAG-pre-integrase_dom"/>
</dbReference>
<evidence type="ECO:0000313" key="3">
    <source>
        <dbReference type="RefSeq" id="XP_016495424.1"/>
    </source>
</evidence>
<dbReference type="Pfam" id="PF13976">
    <property type="entry name" value="gag_pre-integrs"/>
    <property type="match status" value="1"/>
</dbReference>
<name>A0A1S4C2X9_TOBAC</name>
<dbReference type="OMA" id="RINITCW"/>
<sequence>MNAQKGKEISSPCQICGRNNHTALKCFYRWDFSYQASDDLPQALAVVNLQDTKNEDNTMYVDSGASTHMINSPGNLSNLQPYKGSDKIVVGNGSELNITLVGSAEVSGLKMQEVLVVPELKNNLLLVSKLSKDNFCTIEFSESFFVVKYKATRKILAIGSKRGGPYALDNNNLKSLTATQRSTSSIWHARLGHLNLKLLHFLSNNKRINITCWNKTPTICVSCQMGKSCKLPFEQRNKIENEPLLKIH</sequence>
<protein>
    <recommendedName>
        <fullName evidence="4">GAG-pre-integrase domain-containing protein</fullName>
    </recommendedName>
</protein>
<evidence type="ECO:0000259" key="1">
    <source>
        <dbReference type="Pfam" id="PF13976"/>
    </source>
</evidence>
<gene>
    <name evidence="3" type="primary">LOC107814507</name>
</gene>
<accession>A0A1S4C2X9</accession>
<evidence type="ECO:0008006" key="4">
    <source>
        <dbReference type="Google" id="ProtNLM"/>
    </source>
</evidence>
<dbReference type="OrthoDB" id="1845088at2759"/>
<dbReference type="AlphaFoldDB" id="A0A1S4C2X9"/>
<reference evidence="3" key="1">
    <citation type="submission" date="2025-08" db="UniProtKB">
        <authorList>
            <consortium name="RefSeq"/>
        </authorList>
    </citation>
    <scope>IDENTIFICATION</scope>
</reference>
<dbReference type="Pfam" id="PF22936">
    <property type="entry name" value="Pol_BBD"/>
    <property type="match status" value="1"/>
</dbReference>
<feature type="domain" description="Retrovirus-related Pol polyprotein from transposon TNT 1-94-like beta-barrel" evidence="2">
    <location>
        <begin position="60"/>
        <end position="134"/>
    </location>
</feature>
<organism evidence="3">
    <name type="scientific">Nicotiana tabacum</name>
    <name type="common">Common tobacco</name>
    <dbReference type="NCBI Taxonomy" id="4097"/>
    <lineage>
        <taxon>Eukaryota</taxon>
        <taxon>Viridiplantae</taxon>
        <taxon>Streptophyta</taxon>
        <taxon>Embryophyta</taxon>
        <taxon>Tracheophyta</taxon>
        <taxon>Spermatophyta</taxon>
        <taxon>Magnoliopsida</taxon>
        <taxon>eudicotyledons</taxon>
        <taxon>Gunneridae</taxon>
        <taxon>Pentapetalae</taxon>
        <taxon>asterids</taxon>
        <taxon>lamiids</taxon>
        <taxon>Solanales</taxon>
        <taxon>Solanaceae</taxon>
        <taxon>Nicotianoideae</taxon>
        <taxon>Nicotianeae</taxon>
        <taxon>Nicotiana</taxon>
    </lineage>
</organism>
<evidence type="ECO:0000259" key="2">
    <source>
        <dbReference type="Pfam" id="PF22936"/>
    </source>
</evidence>
<dbReference type="KEGG" id="nta:107814507"/>
<proteinExistence type="predicted"/>
<dbReference type="InterPro" id="IPR054722">
    <property type="entry name" value="PolX-like_BBD"/>
</dbReference>
<dbReference type="PaxDb" id="4097-A0A1S4C2X9"/>